<dbReference type="InterPro" id="IPR023393">
    <property type="entry name" value="START-like_dom_sf"/>
</dbReference>
<accession>A0ABU1WP67</accession>
<dbReference type="Pfam" id="PF08327">
    <property type="entry name" value="AHSA1"/>
    <property type="match status" value="1"/>
</dbReference>
<dbReference type="EMBL" id="JAVDWU010000005">
    <property type="protein sequence ID" value="MDR7150796.1"/>
    <property type="molecule type" value="Genomic_DNA"/>
</dbReference>
<dbReference type="SUPFAM" id="SSF55961">
    <property type="entry name" value="Bet v1-like"/>
    <property type="match status" value="1"/>
</dbReference>
<evidence type="ECO:0000259" key="2">
    <source>
        <dbReference type="Pfam" id="PF08327"/>
    </source>
</evidence>
<dbReference type="Gene3D" id="3.30.530.20">
    <property type="match status" value="1"/>
</dbReference>
<keyword evidence="4" id="KW-1185">Reference proteome</keyword>
<reference evidence="3 4" key="1">
    <citation type="submission" date="2023-07" db="EMBL/GenBank/DDBJ databases">
        <title>Sorghum-associated microbial communities from plants grown in Nebraska, USA.</title>
        <authorList>
            <person name="Schachtman D."/>
        </authorList>
    </citation>
    <scope>NUCLEOTIDE SEQUENCE [LARGE SCALE GENOMIC DNA]</scope>
    <source>
        <strain evidence="3 4">4249</strain>
    </source>
</reference>
<feature type="domain" description="Activator of Hsp90 ATPase homologue 1/2-like C-terminal" evidence="2">
    <location>
        <begin position="11"/>
        <end position="143"/>
    </location>
</feature>
<dbReference type="CDD" id="cd07814">
    <property type="entry name" value="SRPBCC_CalC_Aha1-like"/>
    <property type="match status" value="1"/>
</dbReference>
<protein>
    <submittedName>
        <fullName evidence="3">Uncharacterized protein YndB with AHSA1/START domain</fullName>
    </submittedName>
</protein>
<sequence>MKTQHFDIFINAPRQHVWTTMLQPATYEQWTAAFCEGSRFEGSWDQGSKIRFLDPKGAGMVAEIAEHRPAEFVSIRHLGFIENGVEDTTSDAIKAWAPCYEKYTFSDEAGGTRLKVDSDVFGDYEAFMAETWPRALAQLKALCEGKSA</sequence>
<organism evidence="3 4">
    <name type="scientific">Hydrogenophaga palleronii</name>
    <dbReference type="NCBI Taxonomy" id="65655"/>
    <lineage>
        <taxon>Bacteria</taxon>
        <taxon>Pseudomonadati</taxon>
        <taxon>Pseudomonadota</taxon>
        <taxon>Betaproteobacteria</taxon>
        <taxon>Burkholderiales</taxon>
        <taxon>Comamonadaceae</taxon>
        <taxon>Hydrogenophaga</taxon>
    </lineage>
</organism>
<evidence type="ECO:0000313" key="4">
    <source>
        <dbReference type="Proteomes" id="UP001265700"/>
    </source>
</evidence>
<comment type="similarity">
    <text evidence="1">Belongs to the AHA1 family.</text>
</comment>
<dbReference type="RefSeq" id="WP_310316930.1">
    <property type="nucleotide sequence ID" value="NZ_JAVDWU010000005.1"/>
</dbReference>
<evidence type="ECO:0000313" key="3">
    <source>
        <dbReference type="EMBL" id="MDR7150796.1"/>
    </source>
</evidence>
<gene>
    <name evidence="3" type="ORF">J2W49_002759</name>
</gene>
<proteinExistence type="inferred from homology"/>
<dbReference type="InterPro" id="IPR013538">
    <property type="entry name" value="ASHA1/2-like_C"/>
</dbReference>
<name>A0ABU1WP67_9BURK</name>
<dbReference type="Proteomes" id="UP001265700">
    <property type="component" value="Unassembled WGS sequence"/>
</dbReference>
<evidence type="ECO:0000256" key="1">
    <source>
        <dbReference type="ARBA" id="ARBA00006817"/>
    </source>
</evidence>
<comment type="caution">
    <text evidence="3">The sequence shown here is derived from an EMBL/GenBank/DDBJ whole genome shotgun (WGS) entry which is preliminary data.</text>
</comment>